<dbReference type="GO" id="GO:0003676">
    <property type="term" value="F:nucleic acid binding"/>
    <property type="evidence" value="ECO:0007669"/>
    <property type="project" value="InterPro"/>
</dbReference>
<name>A0AAU7GH99_9MICO</name>
<reference evidence="1" key="1">
    <citation type="submission" date="2024-05" db="EMBL/GenBank/DDBJ databases">
        <title>The Natural Products Discovery Center: Release of the First 8490 Sequenced Strains for Exploring Actinobacteria Biosynthetic Diversity.</title>
        <authorList>
            <person name="Kalkreuter E."/>
            <person name="Kautsar S.A."/>
            <person name="Yang D."/>
            <person name="Bader C.D."/>
            <person name="Teijaro C.N."/>
            <person name="Fluegel L."/>
            <person name="Davis C.M."/>
            <person name="Simpson J.R."/>
            <person name="Lauterbach L."/>
            <person name="Steele A.D."/>
            <person name="Gui C."/>
            <person name="Meng S."/>
            <person name="Li G."/>
            <person name="Viehrig K."/>
            <person name="Ye F."/>
            <person name="Su P."/>
            <person name="Kiefer A.F."/>
            <person name="Nichols A."/>
            <person name="Cepeda A.J."/>
            <person name="Yan W."/>
            <person name="Fan B."/>
            <person name="Jiang Y."/>
            <person name="Adhikari A."/>
            <person name="Zheng C.-J."/>
            <person name="Schuster L."/>
            <person name="Cowan T.M."/>
            <person name="Smanski M.J."/>
            <person name="Chevrette M.G."/>
            <person name="de Carvalho L.P.S."/>
            <person name="Shen B."/>
        </authorList>
    </citation>
    <scope>NUCLEOTIDE SEQUENCE</scope>
    <source>
        <strain evidence="1">NPDC080035</strain>
    </source>
</reference>
<dbReference type="Gene3D" id="3.40.1350.10">
    <property type="match status" value="1"/>
</dbReference>
<dbReference type="RefSeq" id="WP_348789291.1">
    <property type="nucleotide sequence ID" value="NZ_CP157390.1"/>
</dbReference>
<sequence>MKAPDFFLHLRDGQRILVDVKDVQLQEPSLEKLIKFGSAEVKRMQRFGEMYGAEVFIAIYIADFPMWLLVSGNDLVEGPGGGYRISVRDAIFKNKLAMIGDQSIGVRAPLEASFLPAPGTPTGINEEGEAPFTIGAVHLYSGGTLVTSPEARRIVWFFMMYGGWEQDEHVMAVDGRVTELRWTSSPPEESRQGFGIVGSLSSMYSRLFESSTNGPRGYTALDLNVEPGTLITLLPHDFRDDELPLWRFTLVPTNPEDGEK</sequence>
<gene>
    <name evidence="1" type="ORF">AAME72_05805</name>
</gene>
<protein>
    <submittedName>
        <fullName evidence="1">Uncharacterized protein</fullName>
    </submittedName>
</protein>
<dbReference type="AlphaFoldDB" id="A0AAU7GH99"/>
<dbReference type="InterPro" id="IPR011856">
    <property type="entry name" value="tRNA_endonuc-like_dom_sf"/>
</dbReference>
<accession>A0AAU7GH99</accession>
<evidence type="ECO:0000313" key="1">
    <source>
        <dbReference type="EMBL" id="XBM49373.1"/>
    </source>
</evidence>
<organism evidence="1">
    <name type="scientific">Leifsonia sp. NPDC080035</name>
    <dbReference type="NCBI Taxonomy" id="3143936"/>
    <lineage>
        <taxon>Bacteria</taxon>
        <taxon>Bacillati</taxon>
        <taxon>Actinomycetota</taxon>
        <taxon>Actinomycetes</taxon>
        <taxon>Micrococcales</taxon>
        <taxon>Microbacteriaceae</taxon>
        <taxon>Leifsonia</taxon>
    </lineage>
</organism>
<dbReference type="EMBL" id="CP157390">
    <property type="protein sequence ID" value="XBM49373.1"/>
    <property type="molecule type" value="Genomic_DNA"/>
</dbReference>
<proteinExistence type="predicted"/>